<evidence type="ECO:0000313" key="3">
    <source>
        <dbReference type="Proteomes" id="UP000018936"/>
    </source>
</evidence>
<proteinExistence type="predicted"/>
<keyword evidence="3" id="KW-1185">Reference proteome</keyword>
<feature type="non-terminal residue" evidence="2">
    <location>
        <position position="1"/>
    </location>
</feature>
<evidence type="ECO:0000313" key="2">
    <source>
        <dbReference type="EMBL" id="ETE64370.1"/>
    </source>
</evidence>
<dbReference type="Proteomes" id="UP000018936">
    <property type="component" value="Unassembled WGS sequence"/>
</dbReference>
<dbReference type="EMBL" id="AZIM01002285">
    <property type="protein sequence ID" value="ETE64370.1"/>
    <property type="molecule type" value="Genomic_DNA"/>
</dbReference>
<gene>
    <name evidence="2" type="ORF">L345_09868</name>
</gene>
<feature type="compositionally biased region" description="Low complexity" evidence="1">
    <location>
        <begin position="38"/>
        <end position="47"/>
    </location>
</feature>
<name>V8NQM0_OPHHA</name>
<feature type="region of interest" description="Disordered" evidence="1">
    <location>
        <begin position="1"/>
        <end position="86"/>
    </location>
</feature>
<sequence length="130" mass="14574">MVEDRVPTVKQEPEEGLDQLGEIQEREALRAPYLDGRNSPSSQSSPDNDTRLPFSRKADLHQQSFRGKAASETLVGPGCMEDPEFYEGLDSPVEVKEEKTDEPSNSELDLLDIMKVEVPMDGDSEKTKMF</sequence>
<protein>
    <submittedName>
        <fullName evidence="2">Uncharacterized protein</fullName>
    </submittedName>
</protein>
<comment type="caution">
    <text evidence="2">The sequence shown here is derived from an EMBL/GenBank/DDBJ whole genome shotgun (WGS) entry which is preliminary data.</text>
</comment>
<organism evidence="2 3">
    <name type="scientific">Ophiophagus hannah</name>
    <name type="common">King cobra</name>
    <name type="synonym">Naja hannah</name>
    <dbReference type="NCBI Taxonomy" id="8665"/>
    <lineage>
        <taxon>Eukaryota</taxon>
        <taxon>Metazoa</taxon>
        <taxon>Chordata</taxon>
        <taxon>Craniata</taxon>
        <taxon>Vertebrata</taxon>
        <taxon>Euteleostomi</taxon>
        <taxon>Lepidosauria</taxon>
        <taxon>Squamata</taxon>
        <taxon>Bifurcata</taxon>
        <taxon>Unidentata</taxon>
        <taxon>Episquamata</taxon>
        <taxon>Toxicofera</taxon>
        <taxon>Serpentes</taxon>
        <taxon>Colubroidea</taxon>
        <taxon>Elapidae</taxon>
        <taxon>Elapinae</taxon>
        <taxon>Ophiophagus</taxon>
    </lineage>
</organism>
<reference evidence="2 3" key="1">
    <citation type="journal article" date="2013" name="Proc. Natl. Acad. Sci. U.S.A.">
        <title>The king cobra genome reveals dynamic gene evolution and adaptation in the snake venom system.</title>
        <authorList>
            <person name="Vonk F.J."/>
            <person name="Casewell N.R."/>
            <person name="Henkel C.V."/>
            <person name="Heimberg A.M."/>
            <person name="Jansen H.J."/>
            <person name="McCleary R.J."/>
            <person name="Kerkkamp H.M."/>
            <person name="Vos R.A."/>
            <person name="Guerreiro I."/>
            <person name="Calvete J.J."/>
            <person name="Wuster W."/>
            <person name="Woods A.E."/>
            <person name="Logan J.M."/>
            <person name="Harrison R.A."/>
            <person name="Castoe T.A."/>
            <person name="de Koning A.P."/>
            <person name="Pollock D.D."/>
            <person name="Yandell M."/>
            <person name="Calderon D."/>
            <person name="Renjifo C."/>
            <person name="Currier R.B."/>
            <person name="Salgado D."/>
            <person name="Pla D."/>
            <person name="Sanz L."/>
            <person name="Hyder A.S."/>
            <person name="Ribeiro J.M."/>
            <person name="Arntzen J.W."/>
            <person name="van den Thillart G.E."/>
            <person name="Boetzer M."/>
            <person name="Pirovano W."/>
            <person name="Dirks R.P."/>
            <person name="Spaink H.P."/>
            <person name="Duboule D."/>
            <person name="McGlinn E."/>
            <person name="Kini R.M."/>
            <person name="Richardson M.K."/>
        </authorList>
    </citation>
    <scope>NUCLEOTIDE SEQUENCE</scope>
    <source>
        <tissue evidence="2">Blood</tissue>
    </source>
</reference>
<feature type="compositionally biased region" description="Basic and acidic residues" evidence="1">
    <location>
        <begin position="1"/>
        <end position="13"/>
    </location>
</feature>
<evidence type="ECO:0000256" key="1">
    <source>
        <dbReference type="SAM" id="MobiDB-lite"/>
    </source>
</evidence>
<dbReference type="AlphaFoldDB" id="V8NQM0"/>
<accession>V8NQM0</accession>